<dbReference type="InterPro" id="IPR050273">
    <property type="entry name" value="GppA/Ppx_hydrolase"/>
</dbReference>
<feature type="domain" description="HD/PDEase" evidence="1">
    <location>
        <begin position="16"/>
        <end position="149"/>
    </location>
</feature>
<dbReference type="InterPro" id="IPR048950">
    <property type="entry name" value="Ppx_GppA_C"/>
</dbReference>
<dbReference type="PROSITE" id="PS51257">
    <property type="entry name" value="PROKAR_LIPOPROTEIN"/>
    <property type="match status" value="1"/>
</dbReference>
<evidence type="ECO:0000313" key="3">
    <source>
        <dbReference type="Proteomes" id="UP001431776"/>
    </source>
</evidence>
<comment type="caution">
    <text evidence="2">The sequence shown here is derived from an EMBL/GenBank/DDBJ whole genome shotgun (WGS) entry which is preliminary data.</text>
</comment>
<name>A0AAW6TQK5_9BACT</name>
<dbReference type="SMART" id="SM00471">
    <property type="entry name" value="HDc"/>
    <property type="match status" value="1"/>
</dbReference>
<gene>
    <name evidence="2" type="ORF">QJ522_02120</name>
</gene>
<reference evidence="2" key="1">
    <citation type="submission" date="2023-05" db="EMBL/GenBank/DDBJ databases">
        <title>Anaerotaeda fermentans gen. nov., sp. nov., a novel anaerobic planctomycete of the new family within the order Sedimentisphaerales isolated from Taman Peninsula, Russia.</title>
        <authorList>
            <person name="Khomyakova M.A."/>
            <person name="Merkel A.Y."/>
            <person name="Slobodkin A.I."/>
        </authorList>
    </citation>
    <scope>NUCLEOTIDE SEQUENCE</scope>
    <source>
        <strain evidence="2">M17dextr</strain>
    </source>
</reference>
<dbReference type="PANTHER" id="PTHR30005">
    <property type="entry name" value="EXOPOLYPHOSPHATASE"/>
    <property type="match status" value="1"/>
</dbReference>
<protein>
    <submittedName>
        <fullName evidence="2">HD domain-containing protein</fullName>
    </submittedName>
</protein>
<dbReference type="Proteomes" id="UP001431776">
    <property type="component" value="Unassembled WGS sequence"/>
</dbReference>
<dbReference type="Pfam" id="PF21447">
    <property type="entry name" value="Ppx-GppA_III"/>
    <property type="match status" value="1"/>
</dbReference>
<sequence length="214" mass="23724">MRIADMIGSVVALGQSCRFDLDHASRVSRLALRLFDQLQPLHEMGNTERIWLRAAALLHDVAKPQDPKDHHKVARDLILHAASLPFRAEERTIIALVARYHRGSLPEGDHACFRDLDAESQLYVAKLASLLRLADGLDEGRAGLVDDVFCQIRPRCVLLRALSRDTVSLRKVLRKADLFGRTFGRDVVVGVEIVPAHLDLGLDSKAAPAYAAAR</sequence>
<accession>A0AAW6TQK5</accession>
<dbReference type="SUPFAM" id="SSF109604">
    <property type="entry name" value="HD-domain/PDEase-like"/>
    <property type="match status" value="1"/>
</dbReference>
<dbReference type="CDD" id="cd00077">
    <property type="entry name" value="HDc"/>
    <property type="match status" value="1"/>
</dbReference>
<keyword evidence="3" id="KW-1185">Reference proteome</keyword>
<dbReference type="PANTHER" id="PTHR30005:SF0">
    <property type="entry name" value="RETROGRADE REGULATION PROTEIN 2"/>
    <property type="match status" value="1"/>
</dbReference>
<dbReference type="InterPro" id="IPR003607">
    <property type="entry name" value="HD/PDEase_dom"/>
</dbReference>
<dbReference type="AlphaFoldDB" id="A0AAW6TQK5"/>
<organism evidence="2 3">
    <name type="scientific">Anaerobaca lacustris</name>
    <dbReference type="NCBI Taxonomy" id="3044600"/>
    <lineage>
        <taxon>Bacteria</taxon>
        <taxon>Pseudomonadati</taxon>
        <taxon>Planctomycetota</taxon>
        <taxon>Phycisphaerae</taxon>
        <taxon>Sedimentisphaerales</taxon>
        <taxon>Anaerobacaceae</taxon>
        <taxon>Anaerobaca</taxon>
    </lineage>
</organism>
<proteinExistence type="predicted"/>
<dbReference type="Gene3D" id="1.10.3210.10">
    <property type="entry name" value="Hypothetical protein af1432"/>
    <property type="match status" value="1"/>
</dbReference>
<dbReference type="RefSeq" id="WP_349243237.1">
    <property type="nucleotide sequence ID" value="NZ_JASCXX010000002.1"/>
</dbReference>
<evidence type="ECO:0000313" key="2">
    <source>
        <dbReference type="EMBL" id="MDI6447825.1"/>
    </source>
</evidence>
<dbReference type="EMBL" id="JASCXX010000002">
    <property type="protein sequence ID" value="MDI6447825.1"/>
    <property type="molecule type" value="Genomic_DNA"/>
</dbReference>
<evidence type="ECO:0000259" key="1">
    <source>
        <dbReference type="SMART" id="SM00471"/>
    </source>
</evidence>
<dbReference type="GO" id="GO:0016462">
    <property type="term" value="F:pyrophosphatase activity"/>
    <property type="evidence" value="ECO:0007669"/>
    <property type="project" value="TreeGrafter"/>
</dbReference>